<evidence type="ECO:0000259" key="2">
    <source>
        <dbReference type="SMART" id="SM00634"/>
    </source>
</evidence>
<feature type="domain" description="Big-1" evidence="2">
    <location>
        <begin position="15"/>
        <end position="106"/>
    </location>
</feature>
<feature type="domain" description="Big-1" evidence="2">
    <location>
        <begin position="318"/>
        <end position="403"/>
    </location>
</feature>
<feature type="domain" description="Big-1" evidence="2">
    <location>
        <begin position="115"/>
        <end position="204"/>
    </location>
</feature>
<feature type="domain" description="Big-1" evidence="2">
    <location>
        <begin position="210"/>
        <end position="302"/>
    </location>
</feature>
<protein>
    <recommendedName>
        <fullName evidence="2">Big-1 domain-containing protein</fullName>
    </recommendedName>
</protein>
<evidence type="ECO:0000313" key="3">
    <source>
        <dbReference type="EMBL" id="TKI06089.1"/>
    </source>
</evidence>
<evidence type="ECO:0000313" key="4">
    <source>
        <dbReference type="Proteomes" id="UP000305202"/>
    </source>
</evidence>
<dbReference type="SMART" id="SM00634">
    <property type="entry name" value="BID_1"/>
    <property type="match status" value="4"/>
</dbReference>
<dbReference type="InterPro" id="IPR051715">
    <property type="entry name" value="Intimin-Invasin_domain"/>
</dbReference>
<proteinExistence type="inferred from homology"/>
<evidence type="ECO:0000256" key="1">
    <source>
        <dbReference type="ARBA" id="ARBA00010116"/>
    </source>
</evidence>
<name>A0ABY2SKI0_9HYPH</name>
<dbReference type="Gene3D" id="2.60.40.10">
    <property type="entry name" value="Immunoglobulins"/>
    <property type="match status" value="4"/>
</dbReference>
<dbReference type="InterPro" id="IPR008964">
    <property type="entry name" value="Invasin/intimin_cell_adhesion"/>
</dbReference>
<keyword evidence="4" id="KW-1185">Reference proteome</keyword>
<organism evidence="3 4">
    <name type="scientific">Martelella alba</name>
    <dbReference type="NCBI Taxonomy" id="2590451"/>
    <lineage>
        <taxon>Bacteria</taxon>
        <taxon>Pseudomonadati</taxon>
        <taxon>Pseudomonadota</taxon>
        <taxon>Alphaproteobacteria</taxon>
        <taxon>Hyphomicrobiales</taxon>
        <taxon>Aurantimonadaceae</taxon>
        <taxon>Martelella</taxon>
    </lineage>
</organism>
<dbReference type="PANTHER" id="PTHR39576">
    <property type="entry name" value="ATTACHING AND EFFACING PROTEIN HOMOLOG-RELATED-RELATED"/>
    <property type="match status" value="1"/>
</dbReference>
<sequence length="409" mass="42829">MSETILPPGDCRHENTLTLTTTSLAKADGIETNSATAHLARNGCAISGQPVSFLLSGHAIFSQGGKQTTAITDAYGNATVFFTDTVQETVNITCVYYQLQASGYSRFNAAAQSGLDISAEVVTDKAPANGISPNELLYSVYDTARRRVPGVQIDFSTTGSALLSSPSGITNAQGQFPLTLTNNVAQQVLVSAQVPSAPNATNYTFLEFIRIPVFLLTSNTLVNNTPAGSGVNRILFMLTADNAPAANQQLSFSVSPSTASVTPASALTNANGQVEVDVSSSVAGDITVTANATDTGLQPIHVVVVFTAVVQRYFIANEVLTDHALANGSAQNRVRFTVLSRANNMPQPNIGLTFSVTGNAQLAVSSGTTNAQGQFELGLTNTIPQQVRVTTSVTSEPITNSNVDLTFIL</sequence>
<dbReference type="InterPro" id="IPR013783">
    <property type="entry name" value="Ig-like_fold"/>
</dbReference>
<dbReference type="EMBL" id="SZPQ01000015">
    <property type="protein sequence ID" value="TKI06089.1"/>
    <property type="molecule type" value="Genomic_DNA"/>
</dbReference>
<dbReference type="InterPro" id="IPR003344">
    <property type="entry name" value="Big_1_dom"/>
</dbReference>
<accession>A0ABY2SKI0</accession>
<dbReference type="Pfam" id="PF02369">
    <property type="entry name" value="Big_1"/>
    <property type="match status" value="4"/>
</dbReference>
<dbReference type="PANTHER" id="PTHR39576:SF1">
    <property type="entry name" value="INVASIN"/>
    <property type="match status" value="1"/>
</dbReference>
<dbReference type="Proteomes" id="UP000305202">
    <property type="component" value="Unassembled WGS sequence"/>
</dbReference>
<comment type="similarity">
    <text evidence="1">Belongs to the intimin/invasin family.</text>
</comment>
<dbReference type="RefSeq" id="WP_136990256.1">
    <property type="nucleotide sequence ID" value="NZ_SZPQ01000015.1"/>
</dbReference>
<dbReference type="SUPFAM" id="SSF49373">
    <property type="entry name" value="Invasin/intimin cell-adhesion fragments"/>
    <property type="match status" value="4"/>
</dbReference>
<gene>
    <name evidence="3" type="ORF">FCN80_11235</name>
</gene>
<reference evidence="3 4" key="1">
    <citation type="submission" date="2019-04" db="EMBL/GenBank/DDBJ databases">
        <authorList>
            <person name="Li M."/>
            <person name="Gao C."/>
        </authorList>
    </citation>
    <scope>NUCLEOTIDE SEQUENCE [LARGE SCALE GENOMIC DNA]</scope>
    <source>
        <strain evidence="3 4">BGMRC 2031</strain>
    </source>
</reference>
<comment type="caution">
    <text evidence="3">The sequence shown here is derived from an EMBL/GenBank/DDBJ whole genome shotgun (WGS) entry which is preliminary data.</text>
</comment>